<gene>
    <name evidence="4" type="ORF">H8B09_10405</name>
</gene>
<organism evidence="4 5">
    <name type="scientific">Paenibacillus terricola</name>
    <dbReference type="NCBI Taxonomy" id="2763503"/>
    <lineage>
        <taxon>Bacteria</taxon>
        <taxon>Bacillati</taxon>
        <taxon>Bacillota</taxon>
        <taxon>Bacilli</taxon>
        <taxon>Bacillales</taxon>
        <taxon>Paenibacillaceae</taxon>
        <taxon>Paenibacillus</taxon>
    </lineage>
</organism>
<dbReference type="Proteomes" id="UP000609346">
    <property type="component" value="Unassembled WGS sequence"/>
</dbReference>
<evidence type="ECO:0000313" key="5">
    <source>
        <dbReference type="Proteomes" id="UP000609346"/>
    </source>
</evidence>
<comment type="subcellular location">
    <subcellularLocation>
        <location evidence="1">Spore core</location>
    </subcellularLocation>
</comment>
<keyword evidence="5" id="KW-1185">Reference proteome</keyword>
<dbReference type="EMBL" id="JACXZA010000002">
    <property type="protein sequence ID" value="MBD3919166.1"/>
    <property type="molecule type" value="Genomic_DNA"/>
</dbReference>
<dbReference type="InterPro" id="IPR012610">
    <property type="entry name" value="SASP_SspH"/>
</dbReference>
<evidence type="ECO:0000313" key="4">
    <source>
        <dbReference type="EMBL" id="MBD3919166.1"/>
    </source>
</evidence>
<sequence length="81" mass="9128">MDINRAKEIAVSPVMVDVRYDGVPIYIQHVDDTRETARIYPLTDPEQETEVPVRSLTEPSSTMAMEVEQMACRVSDGSVEE</sequence>
<accession>A0ABR8MT72</accession>
<protein>
    <submittedName>
        <fullName evidence="4">H-type small acid-soluble spore protein</fullName>
    </submittedName>
</protein>
<dbReference type="NCBIfam" id="TIGR02861">
    <property type="entry name" value="SASP_H"/>
    <property type="match status" value="1"/>
</dbReference>
<proteinExistence type="inferred from homology"/>
<dbReference type="HAMAP" id="MF_00667">
    <property type="entry name" value="SspH"/>
    <property type="match status" value="1"/>
</dbReference>
<evidence type="ECO:0000256" key="3">
    <source>
        <dbReference type="ARBA" id="ARBA00022969"/>
    </source>
</evidence>
<evidence type="ECO:0000256" key="1">
    <source>
        <dbReference type="ARBA" id="ARBA00004288"/>
    </source>
</evidence>
<keyword evidence="3" id="KW-0749">Sporulation</keyword>
<reference evidence="4 5" key="1">
    <citation type="submission" date="2020-09" db="EMBL/GenBank/DDBJ databases">
        <title>Paenibacillus sp. strain PR3 16S rRNA gene Genome sequencing and assembly.</title>
        <authorList>
            <person name="Kim J."/>
        </authorList>
    </citation>
    <scope>NUCLEOTIDE SEQUENCE [LARGE SCALE GENOMIC DNA]</scope>
    <source>
        <strain evidence="4 5">PR3</strain>
    </source>
</reference>
<comment type="caution">
    <text evidence="4">The sequence shown here is derived from an EMBL/GenBank/DDBJ whole genome shotgun (WGS) entry which is preliminary data.</text>
</comment>
<comment type="similarity">
    <text evidence="2">Belongs to the SspH family.</text>
</comment>
<dbReference type="RefSeq" id="WP_191203433.1">
    <property type="nucleotide sequence ID" value="NZ_JACXZA010000002.1"/>
</dbReference>
<dbReference type="Pfam" id="PF08141">
    <property type="entry name" value="SspH"/>
    <property type="match status" value="1"/>
</dbReference>
<evidence type="ECO:0000256" key="2">
    <source>
        <dbReference type="ARBA" id="ARBA00006573"/>
    </source>
</evidence>
<name>A0ABR8MT72_9BACL</name>